<keyword evidence="3 11" id="KW-0812">Transmembrane</keyword>
<dbReference type="InterPro" id="IPR032675">
    <property type="entry name" value="LRR_dom_sf"/>
</dbReference>
<keyword evidence="2" id="KW-0433">Leucine-rich repeat</keyword>
<keyword evidence="7 11" id="KW-0472">Membrane</keyword>
<gene>
    <name evidence="14" type="ORF">SI8410_03004417</name>
</gene>
<dbReference type="FunFam" id="1.10.510.10:FF:000448">
    <property type="entry name" value="Putative LRR receptor-like serine/threonine-protein kinase"/>
    <property type="match status" value="1"/>
</dbReference>
<organism evidence="14 15">
    <name type="scientific">Spirodela intermedia</name>
    <name type="common">Intermediate duckweed</name>
    <dbReference type="NCBI Taxonomy" id="51605"/>
    <lineage>
        <taxon>Eukaryota</taxon>
        <taxon>Viridiplantae</taxon>
        <taxon>Streptophyta</taxon>
        <taxon>Embryophyta</taxon>
        <taxon>Tracheophyta</taxon>
        <taxon>Spermatophyta</taxon>
        <taxon>Magnoliopsida</taxon>
        <taxon>Liliopsida</taxon>
        <taxon>Araceae</taxon>
        <taxon>Lemnoideae</taxon>
        <taxon>Spirodela</taxon>
    </lineage>
</organism>
<evidence type="ECO:0000256" key="9">
    <source>
        <dbReference type="ARBA" id="ARBA00023180"/>
    </source>
</evidence>
<dbReference type="PROSITE" id="PS50011">
    <property type="entry name" value="PROTEIN_KINASE_DOM"/>
    <property type="match status" value="1"/>
</dbReference>
<dbReference type="Pfam" id="PF07714">
    <property type="entry name" value="PK_Tyr_Ser-Thr"/>
    <property type="match status" value="1"/>
</dbReference>
<keyword evidence="5" id="KW-0677">Repeat</keyword>
<dbReference type="Pfam" id="PF00560">
    <property type="entry name" value="LRR_1"/>
    <property type="match status" value="2"/>
</dbReference>
<dbReference type="Gene3D" id="3.30.200.20">
    <property type="entry name" value="Phosphorylase Kinase, domain 1"/>
    <property type="match status" value="1"/>
</dbReference>
<dbReference type="InterPro" id="IPR011009">
    <property type="entry name" value="Kinase-like_dom_sf"/>
</dbReference>
<dbReference type="EMBL" id="LR746266">
    <property type="protein sequence ID" value="CAA7393699.1"/>
    <property type="molecule type" value="Genomic_DNA"/>
</dbReference>
<dbReference type="Gene3D" id="3.80.10.10">
    <property type="entry name" value="Ribonuclease Inhibitor"/>
    <property type="match status" value="3"/>
</dbReference>
<evidence type="ECO:0000256" key="10">
    <source>
        <dbReference type="SAM" id="MobiDB-lite"/>
    </source>
</evidence>
<dbReference type="InterPro" id="IPR000719">
    <property type="entry name" value="Prot_kinase_dom"/>
</dbReference>
<name>A0A7I8K7Y9_SPIIN</name>
<dbReference type="PANTHER" id="PTHR27000:SF775">
    <property type="entry name" value="PLANT INTRACELLULAR RAS-GROUP-RELATED LRR PROTEIN 3"/>
    <property type="match status" value="1"/>
</dbReference>
<keyword evidence="8" id="KW-0675">Receptor</keyword>
<dbReference type="AlphaFoldDB" id="A0A7I8K7Y9"/>
<evidence type="ECO:0000256" key="6">
    <source>
        <dbReference type="ARBA" id="ARBA00022989"/>
    </source>
</evidence>
<reference evidence="14" key="1">
    <citation type="submission" date="2020-02" db="EMBL/GenBank/DDBJ databases">
        <authorList>
            <person name="Scholz U."/>
            <person name="Mascher M."/>
            <person name="Fiebig A."/>
        </authorList>
    </citation>
    <scope>NUCLEOTIDE SEQUENCE</scope>
</reference>
<keyword evidence="9" id="KW-0325">Glycoprotein</keyword>
<dbReference type="PANTHER" id="PTHR27000">
    <property type="entry name" value="LEUCINE-RICH REPEAT RECEPTOR-LIKE PROTEIN KINASE FAMILY PROTEIN-RELATED"/>
    <property type="match status" value="1"/>
</dbReference>
<dbReference type="GO" id="GO:0016020">
    <property type="term" value="C:membrane"/>
    <property type="evidence" value="ECO:0007669"/>
    <property type="project" value="UniProtKB-SubCell"/>
</dbReference>
<evidence type="ECO:0000256" key="2">
    <source>
        <dbReference type="ARBA" id="ARBA00022614"/>
    </source>
</evidence>
<sequence length="854" mass="92592">MAAPPSRAVVFFFIFCSVWVALAQNSPPTPPPPPRLFSGIELTALFSLRSSLGLRARDWPRKVDPCAAWVGVRCQGGRVVALNISGLRRTRLGRLSPRFAVDGIQNLTRLAVFNASGFALPGPIPEWFGSRLPTSLAVLDLRRCSVSNSIPFSLGNAKGLRELYLAGNLLTGNLPSSLEGLSNLTILDLSANSLSGPVPAQLGNLSLLVTLQLGVNFLSGSIPEELRNLRSLLELDLSSNSLSGPLPETLFPGLRLLRSLKLDHNSFSGQVPNSLWALTNLQFLDLSYNNLSGSLPEAIPNANANASSRVLNMSHNSYYGYVPDGVESILRRFDLVDLSGNYFQGQAPSDPSRNASFESNCFNNTLNQRSYEDCAKFYASRGLTFPPFGPTTNTSRPDGDSGSNRRQTYILAGVFGGIGLLVILVLLLFCFWMRCGAVAAEQKEVTGSPPAAGGEAPPSAISVNISAVGDSFTLEQMLLATGNFGESNLIKRGHSGDIYQGFLEGGTPVVVKRINLEESKKETYRVELDFFAKTSSSRIVPFVGHCLEDNQKILVYKYMPNRDLSSSLFRKSGQEGEGLQSLDWITRLKIAIGVAEALCYFHHECSPPLVHRDIQASSILLDDKFEVRLGSLSEVCAQEGEPHQSVITRFLRKASEQGASGSASATCAYDVYCLGKVLLELVTGKLGISGSNDAATNEWLEKTLPYISINEKELVTKILDPSLVVDDDLLEEVWAMAIVARSCLNPKPSKRPLVRYILKALENPLKVVREEPSTSARLRTTSSRGSWNAALFGSWRQSSSDITSLPGPSREGTSFKISGTVGSQGSNGEHSFSRRKPSKEIFPEPSGGGDLDMD</sequence>
<dbReference type="SMART" id="SM00369">
    <property type="entry name" value="LRR_TYP"/>
    <property type="match status" value="4"/>
</dbReference>
<evidence type="ECO:0000256" key="12">
    <source>
        <dbReference type="SAM" id="SignalP"/>
    </source>
</evidence>
<evidence type="ECO:0000259" key="13">
    <source>
        <dbReference type="PROSITE" id="PS50011"/>
    </source>
</evidence>
<dbReference type="Gene3D" id="1.10.510.10">
    <property type="entry name" value="Transferase(Phosphotransferase) domain 1"/>
    <property type="match status" value="1"/>
</dbReference>
<feature type="region of interest" description="Disordered" evidence="10">
    <location>
        <begin position="798"/>
        <end position="854"/>
    </location>
</feature>
<evidence type="ECO:0000256" key="7">
    <source>
        <dbReference type="ARBA" id="ARBA00023136"/>
    </source>
</evidence>
<dbReference type="GO" id="GO:0005524">
    <property type="term" value="F:ATP binding"/>
    <property type="evidence" value="ECO:0007669"/>
    <property type="project" value="InterPro"/>
</dbReference>
<feature type="signal peptide" evidence="12">
    <location>
        <begin position="1"/>
        <end position="23"/>
    </location>
</feature>
<dbReference type="FunFam" id="3.30.200.20:FF:000433">
    <property type="entry name" value="Predicted protein"/>
    <property type="match status" value="1"/>
</dbReference>
<dbReference type="OrthoDB" id="676979at2759"/>
<dbReference type="SUPFAM" id="SSF52058">
    <property type="entry name" value="L domain-like"/>
    <property type="match status" value="1"/>
</dbReference>
<protein>
    <recommendedName>
        <fullName evidence="13">Protein kinase domain-containing protein</fullName>
    </recommendedName>
</protein>
<evidence type="ECO:0000256" key="5">
    <source>
        <dbReference type="ARBA" id="ARBA00022737"/>
    </source>
</evidence>
<feature type="transmembrane region" description="Helical" evidence="11">
    <location>
        <begin position="409"/>
        <end position="433"/>
    </location>
</feature>
<dbReference type="InterPro" id="IPR003591">
    <property type="entry name" value="Leu-rich_rpt_typical-subtyp"/>
</dbReference>
<keyword evidence="6 11" id="KW-1133">Transmembrane helix</keyword>
<evidence type="ECO:0000256" key="1">
    <source>
        <dbReference type="ARBA" id="ARBA00004167"/>
    </source>
</evidence>
<accession>A0A7I8K7Y9</accession>
<evidence type="ECO:0000313" key="15">
    <source>
        <dbReference type="Proteomes" id="UP000663760"/>
    </source>
</evidence>
<keyword evidence="15" id="KW-1185">Reference proteome</keyword>
<dbReference type="GO" id="GO:0004672">
    <property type="term" value="F:protein kinase activity"/>
    <property type="evidence" value="ECO:0007669"/>
    <property type="project" value="InterPro"/>
</dbReference>
<feature type="chain" id="PRO_5029778869" description="Protein kinase domain-containing protein" evidence="12">
    <location>
        <begin position="24"/>
        <end position="854"/>
    </location>
</feature>
<feature type="domain" description="Protein kinase" evidence="13">
    <location>
        <begin position="484"/>
        <end position="766"/>
    </location>
</feature>
<dbReference type="InterPro" id="IPR001611">
    <property type="entry name" value="Leu-rich_rpt"/>
</dbReference>
<dbReference type="Proteomes" id="UP000663760">
    <property type="component" value="Chromosome 3"/>
</dbReference>
<dbReference type="PRINTS" id="PR00019">
    <property type="entry name" value="LEURICHRPT"/>
</dbReference>
<evidence type="ECO:0000256" key="4">
    <source>
        <dbReference type="ARBA" id="ARBA00022729"/>
    </source>
</evidence>
<comment type="subcellular location">
    <subcellularLocation>
        <location evidence="1">Membrane</location>
        <topology evidence="1">Single-pass membrane protein</topology>
    </subcellularLocation>
</comment>
<evidence type="ECO:0000256" key="8">
    <source>
        <dbReference type="ARBA" id="ARBA00023170"/>
    </source>
</evidence>
<proteinExistence type="predicted"/>
<dbReference type="InterPro" id="IPR001245">
    <property type="entry name" value="Ser-Thr/Tyr_kinase_cat_dom"/>
</dbReference>
<evidence type="ECO:0000256" key="3">
    <source>
        <dbReference type="ARBA" id="ARBA00022692"/>
    </source>
</evidence>
<keyword evidence="4 12" id="KW-0732">Signal</keyword>
<feature type="compositionally biased region" description="Polar residues" evidence="10">
    <location>
        <begin position="811"/>
        <end position="830"/>
    </location>
</feature>
<evidence type="ECO:0000313" key="14">
    <source>
        <dbReference type="EMBL" id="CAA7393699.1"/>
    </source>
</evidence>
<dbReference type="SUPFAM" id="SSF56112">
    <property type="entry name" value="Protein kinase-like (PK-like)"/>
    <property type="match status" value="1"/>
</dbReference>
<dbReference type="Pfam" id="PF13855">
    <property type="entry name" value="LRR_8"/>
    <property type="match status" value="1"/>
</dbReference>
<dbReference type="FunFam" id="3.80.10.10:FF:000383">
    <property type="entry name" value="Leucine-rich repeat receptor protein kinase EMS1"/>
    <property type="match status" value="1"/>
</dbReference>
<evidence type="ECO:0000256" key="11">
    <source>
        <dbReference type="SAM" id="Phobius"/>
    </source>
</evidence>